<dbReference type="RefSeq" id="WP_183364850.1">
    <property type="nucleotide sequence ID" value="NZ_JACIEZ010000001.1"/>
</dbReference>
<evidence type="ECO:0000313" key="1">
    <source>
        <dbReference type="EMBL" id="MBB4063681.1"/>
    </source>
</evidence>
<organism evidence="1 2">
    <name type="scientific">Gellertiella hungarica</name>
    <dbReference type="NCBI Taxonomy" id="1572859"/>
    <lineage>
        <taxon>Bacteria</taxon>
        <taxon>Pseudomonadati</taxon>
        <taxon>Pseudomonadota</taxon>
        <taxon>Alphaproteobacteria</taxon>
        <taxon>Hyphomicrobiales</taxon>
        <taxon>Rhizobiaceae</taxon>
        <taxon>Gellertiella</taxon>
    </lineage>
</organism>
<gene>
    <name evidence="1" type="ORF">GGR23_000842</name>
</gene>
<evidence type="ECO:0000313" key="2">
    <source>
        <dbReference type="Proteomes" id="UP000528286"/>
    </source>
</evidence>
<dbReference type="Proteomes" id="UP000528286">
    <property type="component" value="Unassembled WGS sequence"/>
</dbReference>
<reference evidence="1 2" key="1">
    <citation type="submission" date="2020-08" db="EMBL/GenBank/DDBJ databases">
        <title>Genomic Encyclopedia of Type Strains, Phase IV (KMG-IV): sequencing the most valuable type-strain genomes for metagenomic binning, comparative biology and taxonomic classification.</title>
        <authorList>
            <person name="Goeker M."/>
        </authorList>
    </citation>
    <scope>NUCLEOTIDE SEQUENCE [LARGE SCALE GENOMIC DNA]</scope>
    <source>
        <strain evidence="1 2">DSM 29853</strain>
    </source>
</reference>
<comment type="caution">
    <text evidence="1">The sequence shown here is derived from an EMBL/GenBank/DDBJ whole genome shotgun (WGS) entry which is preliminary data.</text>
</comment>
<dbReference type="EMBL" id="JACIEZ010000001">
    <property type="protein sequence ID" value="MBB4063681.1"/>
    <property type="molecule type" value="Genomic_DNA"/>
</dbReference>
<protein>
    <submittedName>
        <fullName evidence="1">Uncharacterized protein</fullName>
    </submittedName>
</protein>
<name>A0A7W6J4C8_9HYPH</name>
<dbReference type="AlphaFoldDB" id="A0A7W6J4C8"/>
<accession>A0A7W6J4C8</accession>
<sequence length="64" mass="7523">MMTDDQYRELKRLILDVAQQVEEVKQHLKRQDKESMEILAASRRLMFAIEAIDDGEEVSDTLQN</sequence>
<proteinExistence type="predicted"/>
<keyword evidence="2" id="KW-1185">Reference proteome</keyword>